<organism evidence="1 2">
    <name type="scientific">Colletotrichum truncatum</name>
    <name type="common">Anthracnose fungus</name>
    <name type="synonym">Colletotrichum capsici</name>
    <dbReference type="NCBI Taxonomy" id="5467"/>
    <lineage>
        <taxon>Eukaryota</taxon>
        <taxon>Fungi</taxon>
        <taxon>Dikarya</taxon>
        <taxon>Ascomycota</taxon>
        <taxon>Pezizomycotina</taxon>
        <taxon>Sordariomycetes</taxon>
        <taxon>Hypocreomycetidae</taxon>
        <taxon>Glomerellales</taxon>
        <taxon>Glomerellaceae</taxon>
        <taxon>Colletotrichum</taxon>
        <taxon>Colletotrichum truncatum species complex</taxon>
    </lineage>
</organism>
<keyword evidence="2" id="KW-1185">Reference proteome</keyword>
<accession>A0ACC3Z0Y9</accession>
<sequence length="238" mass="27621">MPVLDDHRWLLESKTISDFRIRCENEEIHVHKVMLCLNSRYFVQLFKSEFMEAKEGVVNFPDIGPEPMNHLLDFFYRGTTDWNLAESDLAMNVRVWILADRLQADNAMIEIEYRLSGFLKNFDNKHLVADESLLELVFSHPVCSESVLAYIFAEAAWIHSIDSYLPDTGGDLNIRTAALRHSSLANTMLMWSVHYTYISGQYRCGKRDTSFLRSKVADDMRQQIISGKQKECRCNLLQ</sequence>
<reference evidence="1 2" key="1">
    <citation type="journal article" date="2020" name="Phytopathology">
        <title>Genome Sequence Resources of Colletotrichum truncatum, C. plurivorum, C. musicola, and C. sojae: Four Species Pathogenic to Soybean (Glycine max).</title>
        <authorList>
            <person name="Rogerio F."/>
            <person name="Boufleur T.R."/>
            <person name="Ciampi-Guillardi M."/>
            <person name="Sukno S.A."/>
            <person name="Thon M.R."/>
            <person name="Massola Junior N.S."/>
            <person name="Baroncelli R."/>
        </authorList>
    </citation>
    <scope>NUCLEOTIDE SEQUENCE [LARGE SCALE GENOMIC DNA]</scope>
    <source>
        <strain evidence="1 2">CMES1059</strain>
    </source>
</reference>
<evidence type="ECO:0000313" key="2">
    <source>
        <dbReference type="Proteomes" id="UP000805649"/>
    </source>
</evidence>
<dbReference type="Proteomes" id="UP000805649">
    <property type="component" value="Unassembled WGS sequence"/>
</dbReference>
<evidence type="ECO:0000313" key="1">
    <source>
        <dbReference type="EMBL" id="KAL0937753.1"/>
    </source>
</evidence>
<name>A0ACC3Z0Y9_COLTU</name>
<comment type="caution">
    <text evidence="1">The sequence shown here is derived from an EMBL/GenBank/DDBJ whole genome shotgun (WGS) entry which is preliminary data.</text>
</comment>
<gene>
    <name evidence="1" type="ORF">CTRU02_207484</name>
</gene>
<dbReference type="EMBL" id="VUJX02000004">
    <property type="protein sequence ID" value="KAL0937753.1"/>
    <property type="molecule type" value="Genomic_DNA"/>
</dbReference>
<proteinExistence type="predicted"/>
<protein>
    <submittedName>
        <fullName evidence="1">BTB/POZ domain-containing protein</fullName>
    </submittedName>
</protein>